<comment type="caution">
    <text evidence="3">The sequence shown here is derived from an EMBL/GenBank/DDBJ whole genome shotgun (WGS) entry which is preliminary data.</text>
</comment>
<dbReference type="Pfam" id="PF07811">
    <property type="entry name" value="TadE"/>
    <property type="match status" value="1"/>
</dbReference>
<feature type="domain" description="TadE-like" evidence="2">
    <location>
        <begin position="23"/>
        <end position="65"/>
    </location>
</feature>
<dbReference type="Proteomes" id="UP000604117">
    <property type="component" value="Unassembled WGS sequence"/>
</dbReference>
<dbReference type="EMBL" id="BONE01000027">
    <property type="protein sequence ID" value="GIF74130.1"/>
    <property type="molecule type" value="Genomic_DNA"/>
</dbReference>
<evidence type="ECO:0000256" key="1">
    <source>
        <dbReference type="SAM" id="Phobius"/>
    </source>
</evidence>
<name>A0ABQ4CS81_9ACTN</name>
<evidence type="ECO:0000313" key="4">
    <source>
        <dbReference type="Proteomes" id="UP000604117"/>
    </source>
</evidence>
<organism evidence="3 4">
    <name type="scientific">Asanoa siamensis</name>
    <dbReference type="NCBI Taxonomy" id="926357"/>
    <lineage>
        <taxon>Bacteria</taxon>
        <taxon>Bacillati</taxon>
        <taxon>Actinomycetota</taxon>
        <taxon>Actinomycetes</taxon>
        <taxon>Micromonosporales</taxon>
        <taxon>Micromonosporaceae</taxon>
        <taxon>Asanoa</taxon>
    </lineage>
</organism>
<proteinExistence type="predicted"/>
<keyword evidence="4" id="KW-1185">Reference proteome</keyword>
<keyword evidence="1" id="KW-0812">Transmembrane</keyword>
<dbReference type="InterPro" id="IPR012495">
    <property type="entry name" value="TadE-like_dom"/>
</dbReference>
<feature type="transmembrane region" description="Helical" evidence="1">
    <location>
        <begin position="31"/>
        <end position="51"/>
    </location>
</feature>
<accession>A0ABQ4CS81</accession>
<dbReference type="RefSeq" id="WP_203714506.1">
    <property type="nucleotide sequence ID" value="NZ_BONE01000027.1"/>
</dbReference>
<gene>
    <name evidence="3" type="ORF">Asi02nite_36480</name>
</gene>
<protein>
    <recommendedName>
        <fullName evidence="2">TadE-like domain-containing protein</fullName>
    </recommendedName>
</protein>
<keyword evidence="1" id="KW-0472">Membrane</keyword>
<reference evidence="3 4" key="1">
    <citation type="submission" date="2021-01" db="EMBL/GenBank/DDBJ databases">
        <title>Whole genome shotgun sequence of Asanoa siamensis NBRC 107932.</title>
        <authorList>
            <person name="Komaki H."/>
            <person name="Tamura T."/>
        </authorList>
    </citation>
    <scope>NUCLEOTIDE SEQUENCE [LARGE SCALE GENOMIC DNA]</scope>
    <source>
        <strain evidence="3 4">NBRC 107932</strain>
    </source>
</reference>
<evidence type="ECO:0000259" key="2">
    <source>
        <dbReference type="Pfam" id="PF07811"/>
    </source>
</evidence>
<keyword evidence="1" id="KW-1133">Transmembrane helix</keyword>
<evidence type="ECO:0000313" key="3">
    <source>
        <dbReference type="EMBL" id="GIF74130.1"/>
    </source>
</evidence>
<sequence length="164" mass="16767">MNRRLRAGLAARWRHVAATGDAGSSTVEVTLLAPLLVGLLLFVVLCGRLVAVQLDVDAAASGAARTGSIARTEAAARIQAEQTARDTLAARSLSCPDATVTVTTGGLRPGGAVTVSVSCRVPLADLVLLGVPGSRVVTSTATSPVDQWRGTALSLSTPSTRERP</sequence>